<reference evidence="1" key="1">
    <citation type="submission" date="2020-11" db="EMBL/GenBank/DDBJ databases">
        <authorList>
            <person name="Tran Van P."/>
        </authorList>
    </citation>
    <scope>NUCLEOTIDE SEQUENCE</scope>
</reference>
<dbReference type="EMBL" id="CAJPIZ010028691">
    <property type="protein sequence ID" value="CAG2119528.1"/>
    <property type="molecule type" value="Genomic_DNA"/>
</dbReference>
<proteinExistence type="predicted"/>
<accession>A0A7R9QF07</accession>
<dbReference type="AlphaFoldDB" id="A0A7R9QF07"/>
<protein>
    <submittedName>
        <fullName evidence="1">Uncharacterized protein</fullName>
    </submittedName>
</protein>
<dbReference type="EMBL" id="OC883266">
    <property type="protein sequence ID" value="CAD7643189.1"/>
    <property type="molecule type" value="Genomic_DNA"/>
</dbReference>
<gene>
    <name evidence="1" type="ORF">OSB1V03_LOCUS19476</name>
</gene>
<dbReference type="Proteomes" id="UP000759131">
    <property type="component" value="Unassembled WGS sequence"/>
</dbReference>
<evidence type="ECO:0000313" key="2">
    <source>
        <dbReference type="Proteomes" id="UP000759131"/>
    </source>
</evidence>
<organism evidence="1">
    <name type="scientific">Medioppia subpectinata</name>
    <dbReference type="NCBI Taxonomy" id="1979941"/>
    <lineage>
        <taxon>Eukaryota</taxon>
        <taxon>Metazoa</taxon>
        <taxon>Ecdysozoa</taxon>
        <taxon>Arthropoda</taxon>
        <taxon>Chelicerata</taxon>
        <taxon>Arachnida</taxon>
        <taxon>Acari</taxon>
        <taxon>Acariformes</taxon>
        <taxon>Sarcoptiformes</taxon>
        <taxon>Oribatida</taxon>
        <taxon>Brachypylina</taxon>
        <taxon>Oppioidea</taxon>
        <taxon>Oppiidae</taxon>
        <taxon>Medioppia</taxon>
    </lineage>
</organism>
<name>A0A7R9QF07_9ACAR</name>
<feature type="non-terminal residue" evidence="1">
    <location>
        <position position="1"/>
    </location>
</feature>
<evidence type="ECO:0000313" key="1">
    <source>
        <dbReference type="EMBL" id="CAD7643189.1"/>
    </source>
</evidence>
<keyword evidence="2" id="KW-1185">Reference proteome</keyword>
<sequence>MDHMVNDVAIYATIALSSVGRGLSMRSLHTTFTRNAVESQSSLLVVNESNGVREVLLNNPKKR</sequence>